<accession>A0A382Y395</accession>
<dbReference type="InterPro" id="IPR051224">
    <property type="entry name" value="NiCoT_RcnA"/>
</dbReference>
<dbReference type="GO" id="GO:0006824">
    <property type="term" value="P:cobalt ion transport"/>
    <property type="evidence" value="ECO:0007669"/>
    <property type="project" value="UniProtKB-KW"/>
</dbReference>
<evidence type="ECO:0000256" key="6">
    <source>
        <dbReference type="ARBA" id="ARBA00022596"/>
    </source>
</evidence>
<keyword evidence="12" id="KW-0170">Cobalt</keyword>
<sequence>MIPLKTQKLHLPGMTRFRQAVVILFFICISTAVCASTLGTGGTTGIALIDNTWLSLIEFQYQVNAEIAIRMKALETGGSFTALLFALGGAFVYGMAHALGPGHGKFVIVSYFMGREVHMLRGLIMALQMAVVHVIAAVVIVWIADIVLKASLGIGLAEVPGVRAGSFLIIAAIGLYMLYQAARTSLGHTDTQQNDINHNHADEHSHHHGHSHTTEGGLVAMAVGMVPCPGAVLVMLF</sequence>
<organism evidence="15">
    <name type="scientific">marine metagenome</name>
    <dbReference type="NCBI Taxonomy" id="408172"/>
    <lineage>
        <taxon>unclassified sequences</taxon>
        <taxon>metagenomes</taxon>
        <taxon>ecological metagenomes</taxon>
    </lineage>
</organism>
<evidence type="ECO:0000256" key="13">
    <source>
        <dbReference type="SAM" id="MobiDB-lite"/>
    </source>
</evidence>
<dbReference type="GO" id="GO:0046583">
    <property type="term" value="F:monoatomic cation efflux transmembrane transporter activity"/>
    <property type="evidence" value="ECO:0007669"/>
    <property type="project" value="TreeGrafter"/>
</dbReference>
<evidence type="ECO:0000313" key="15">
    <source>
        <dbReference type="EMBL" id="SVD77241.1"/>
    </source>
</evidence>
<evidence type="ECO:0000256" key="10">
    <source>
        <dbReference type="ARBA" id="ARBA00023112"/>
    </source>
</evidence>
<dbReference type="GO" id="GO:0010045">
    <property type="term" value="P:response to nickel cation"/>
    <property type="evidence" value="ECO:0007669"/>
    <property type="project" value="TreeGrafter"/>
</dbReference>
<evidence type="ECO:0000256" key="8">
    <source>
        <dbReference type="ARBA" id="ARBA00022989"/>
    </source>
</evidence>
<evidence type="ECO:0000256" key="11">
    <source>
        <dbReference type="ARBA" id="ARBA00023136"/>
    </source>
</evidence>
<comment type="function">
    <text evidence="1">Efflux system for nickel and cobalt.</text>
</comment>
<dbReference type="InterPro" id="IPR011541">
    <property type="entry name" value="Ni/Co_transpt_high_affinity"/>
</dbReference>
<gene>
    <name evidence="15" type="ORF">METZ01_LOCUS430095</name>
</gene>
<evidence type="ECO:0000256" key="4">
    <source>
        <dbReference type="ARBA" id="ARBA00022448"/>
    </source>
</evidence>
<keyword evidence="11 14" id="KW-0472">Membrane</keyword>
<dbReference type="AlphaFoldDB" id="A0A382Y395"/>
<evidence type="ECO:0000256" key="3">
    <source>
        <dbReference type="ARBA" id="ARBA00022426"/>
    </source>
</evidence>
<evidence type="ECO:0000256" key="7">
    <source>
        <dbReference type="ARBA" id="ARBA00022692"/>
    </source>
</evidence>
<keyword evidence="3" id="KW-0171">Cobalt transport</keyword>
<evidence type="ECO:0000256" key="14">
    <source>
        <dbReference type="SAM" id="Phobius"/>
    </source>
</evidence>
<dbReference type="EMBL" id="UINC01172258">
    <property type="protein sequence ID" value="SVD77241.1"/>
    <property type="molecule type" value="Genomic_DNA"/>
</dbReference>
<evidence type="ECO:0000256" key="5">
    <source>
        <dbReference type="ARBA" id="ARBA00022475"/>
    </source>
</evidence>
<dbReference type="PANTHER" id="PTHR40659">
    <property type="entry name" value="NICKEL/COBALT EFFLUX SYSTEM RCNA"/>
    <property type="match status" value="1"/>
</dbReference>
<dbReference type="GO" id="GO:0032025">
    <property type="term" value="P:response to cobalt ion"/>
    <property type="evidence" value="ECO:0007669"/>
    <property type="project" value="TreeGrafter"/>
</dbReference>
<protein>
    <recommendedName>
        <fullName evidence="16">Nickel/cobalt efflux system</fullName>
    </recommendedName>
</protein>
<reference evidence="15" key="1">
    <citation type="submission" date="2018-05" db="EMBL/GenBank/DDBJ databases">
        <authorList>
            <person name="Lanie J.A."/>
            <person name="Ng W.-L."/>
            <person name="Kazmierczak K.M."/>
            <person name="Andrzejewski T.M."/>
            <person name="Davidsen T.M."/>
            <person name="Wayne K.J."/>
            <person name="Tettelin H."/>
            <person name="Glass J.I."/>
            <person name="Rusch D."/>
            <person name="Podicherti R."/>
            <person name="Tsui H.-C.T."/>
            <person name="Winkler M.E."/>
        </authorList>
    </citation>
    <scope>NUCLEOTIDE SEQUENCE</scope>
</reference>
<evidence type="ECO:0008006" key="16">
    <source>
        <dbReference type="Google" id="ProtNLM"/>
    </source>
</evidence>
<feature type="transmembrane region" description="Helical" evidence="14">
    <location>
        <begin position="164"/>
        <end position="182"/>
    </location>
</feature>
<proteinExistence type="predicted"/>
<dbReference type="PANTHER" id="PTHR40659:SF1">
    <property type="entry name" value="NICKEL_COBALT EFFLUX SYSTEM RCNA"/>
    <property type="match status" value="1"/>
</dbReference>
<feature type="transmembrane region" description="Helical" evidence="14">
    <location>
        <begin position="80"/>
        <end position="99"/>
    </location>
</feature>
<feature type="region of interest" description="Disordered" evidence="13">
    <location>
        <begin position="190"/>
        <end position="213"/>
    </location>
</feature>
<dbReference type="Pfam" id="PF03824">
    <property type="entry name" value="NicO"/>
    <property type="match status" value="1"/>
</dbReference>
<feature type="transmembrane region" description="Helical" evidence="14">
    <location>
        <begin position="21"/>
        <end position="49"/>
    </location>
</feature>
<evidence type="ECO:0000256" key="1">
    <source>
        <dbReference type="ARBA" id="ARBA00002510"/>
    </source>
</evidence>
<evidence type="ECO:0000256" key="2">
    <source>
        <dbReference type="ARBA" id="ARBA00004651"/>
    </source>
</evidence>
<keyword evidence="6" id="KW-0533">Nickel</keyword>
<comment type="subcellular location">
    <subcellularLocation>
        <location evidence="2">Cell membrane</location>
        <topology evidence="2">Multi-pass membrane protein</topology>
    </subcellularLocation>
</comment>
<keyword evidence="10" id="KW-0921">Nickel transport</keyword>
<keyword evidence="7 14" id="KW-0812">Transmembrane</keyword>
<dbReference type="GO" id="GO:0005886">
    <property type="term" value="C:plasma membrane"/>
    <property type="evidence" value="ECO:0007669"/>
    <property type="project" value="UniProtKB-SubCell"/>
</dbReference>
<feature type="non-terminal residue" evidence="15">
    <location>
        <position position="237"/>
    </location>
</feature>
<dbReference type="GO" id="GO:0015099">
    <property type="term" value="F:nickel cation transmembrane transporter activity"/>
    <property type="evidence" value="ECO:0007669"/>
    <property type="project" value="InterPro"/>
</dbReference>
<evidence type="ECO:0000256" key="12">
    <source>
        <dbReference type="ARBA" id="ARBA00023285"/>
    </source>
</evidence>
<keyword evidence="5" id="KW-1003">Cell membrane</keyword>
<keyword evidence="8 14" id="KW-1133">Transmembrane helix</keyword>
<feature type="transmembrane region" description="Helical" evidence="14">
    <location>
        <begin position="120"/>
        <end position="144"/>
    </location>
</feature>
<evidence type="ECO:0000256" key="9">
    <source>
        <dbReference type="ARBA" id="ARBA00023065"/>
    </source>
</evidence>
<name>A0A382Y395_9ZZZZ</name>
<keyword evidence="9" id="KW-0406">Ion transport</keyword>
<keyword evidence="4" id="KW-0813">Transport</keyword>